<dbReference type="InterPro" id="IPR002182">
    <property type="entry name" value="NB-ARC"/>
</dbReference>
<dbReference type="InterPro" id="IPR027417">
    <property type="entry name" value="P-loop_NTPase"/>
</dbReference>
<dbReference type="InterPro" id="IPR032675">
    <property type="entry name" value="LRR_dom_sf"/>
</dbReference>
<dbReference type="OMA" id="SINCYVE"/>
<name>A0A251VIK4_HELAN</name>
<dbReference type="InterPro" id="IPR042197">
    <property type="entry name" value="Apaf_helical"/>
</dbReference>
<evidence type="ECO:0000256" key="2">
    <source>
        <dbReference type="ARBA" id="ARBA00022614"/>
    </source>
</evidence>
<feature type="region of interest" description="Disordered" evidence="5">
    <location>
        <begin position="113"/>
        <end position="140"/>
    </location>
</feature>
<dbReference type="GO" id="GO:0043531">
    <property type="term" value="F:ADP binding"/>
    <property type="evidence" value="ECO:0007669"/>
    <property type="project" value="InterPro"/>
</dbReference>
<dbReference type="SUPFAM" id="SSF52540">
    <property type="entry name" value="P-loop containing nucleoside triphosphate hydrolases"/>
    <property type="match status" value="1"/>
</dbReference>
<evidence type="ECO:0000256" key="3">
    <source>
        <dbReference type="ARBA" id="ARBA00022821"/>
    </source>
</evidence>
<dbReference type="GO" id="GO:0005524">
    <property type="term" value="F:ATP binding"/>
    <property type="evidence" value="ECO:0007669"/>
    <property type="project" value="UniProtKB-KW"/>
</dbReference>
<keyword evidence="2" id="KW-0433">Leucine-rich repeat</keyword>
<keyword evidence="3" id="KW-0611">Plant defense</keyword>
<keyword evidence="4" id="KW-0547">Nucleotide-binding</keyword>
<proteinExistence type="inferred from homology"/>
<evidence type="ECO:0000256" key="5">
    <source>
        <dbReference type="SAM" id="MobiDB-lite"/>
    </source>
</evidence>
<dbReference type="Proteomes" id="UP000215914">
    <property type="component" value="Chromosome 2"/>
</dbReference>
<keyword evidence="9" id="KW-1185">Reference proteome</keyword>
<evidence type="ECO:0000313" key="9">
    <source>
        <dbReference type="Proteomes" id="UP000215914"/>
    </source>
</evidence>
<comment type="similarity">
    <text evidence="1">Belongs to the disease resistance NB-LRR family.</text>
</comment>
<dbReference type="SUPFAM" id="SSF52058">
    <property type="entry name" value="L domain-like"/>
    <property type="match status" value="1"/>
</dbReference>
<dbReference type="Gene3D" id="3.40.50.300">
    <property type="entry name" value="P-loop containing nucleotide triphosphate hydrolases"/>
    <property type="match status" value="1"/>
</dbReference>
<dbReference type="Gene3D" id="3.80.10.10">
    <property type="entry name" value="Ribonuclease Inhibitor"/>
    <property type="match status" value="1"/>
</dbReference>
<dbReference type="InParanoid" id="A0A251VIK4"/>
<dbReference type="PRINTS" id="PR00364">
    <property type="entry name" value="DISEASERSIST"/>
</dbReference>
<dbReference type="EMBL" id="CM007891">
    <property type="protein sequence ID" value="OTG35477.1"/>
    <property type="molecule type" value="Genomic_DNA"/>
</dbReference>
<evidence type="ECO:0000259" key="7">
    <source>
        <dbReference type="Pfam" id="PF23247"/>
    </source>
</evidence>
<dbReference type="PANTHER" id="PTHR33463:SF222">
    <property type="entry name" value="NB-ARC-RELATED"/>
    <property type="match status" value="1"/>
</dbReference>
<organism evidence="8 9">
    <name type="scientific">Helianthus annuus</name>
    <name type="common">Common sunflower</name>
    <dbReference type="NCBI Taxonomy" id="4232"/>
    <lineage>
        <taxon>Eukaryota</taxon>
        <taxon>Viridiplantae</taxon>
        <taxon>Streptophyta</taxon>
        <taxon>Embryophyta</taxon>
        <taxon>Tracheophyta</taxon>
        <taxon>Spermatophyta</taxon>
        <taxon>Magnoliopsida</taxon>
        <taxon>eudicotyledons</taxon>
        <taxon>Gunneridae</taxon>
        <taxon>Pentapetalae</taxon>
        <taxon>asterids</taxon>
        <taxon>campanulids</taxon>
        <taxon>Asterales</taxon>
        <taxon>Asteraceae</taxon>
        <taxon>Asteroideae</taxon>
        <taxon>Heliantheae alliance</taxon>
        <taxon>Heliantheae</taxon>
        <taxon>Helianthus</taxon>
    </lineage>
</organism>
<sequence>MASHITKHLGYVFCSTKYVTSMKDKLKDLVDTSTEVIEHKNRNETNDKEIPARVEAWLGDVEKVKDQVQSIPNDDIGCFHMKNRYRVGRNASKATMRIQELISKYSEITWTDAPLPTGRATSSTTSTPLSSSPGGDDFKSRDEPFNDALKLLQQDDNKSQVIALCGMGGVGKTTMMEQLKKVAEDKKMFDFFVKVTLGRNPNMLSIQNDIAVCIGGEGLREETVTARADSLRRKFEKKLEEDKAKILVILDDVWGKVEIKDIGQTSPLPKGVKLLLTSRDSNICTQIAADAFTLLQVVRVNVLSDAEAQNFLSKYTGVCIEHDQDRFQIGCDIVKKCGNLPLAIKLIGTTLKSEDDYAWRDTLNRLKNHDLDDSVQEIISISYEYVRKDEDKAIFLHCGLFPEDSDIEIEDLVRHGWGLKLFKNVSTLGEARDRTYTCVRNLVNANLLMDSERLGCDLNWIVNHGDVSTWSRDEMNKSCKRISLTCMGMSEFPRDFKYPDLSFIQLMDGDQSLKFPEDFYASMENLKVIAFYRMRYPPLPTSLQFSTKLKSLCLRKCKLMSDWSFIGDLVNLEVLSLAYCGICKLPSKIGNLRKLKLLDLTGCANLHIDDGVFINLVKLEELYMRGSHMNRIHFTDANLEELKMLLCQLCALEVVFYDMNHLKDLSFEKLDKFKISIGRPYFETIIPFKTTLQLDLWDDEHRSDLVDNKIDELVKKSESLRLTMKHMSHLEDFVPVNPSDQSFFWYLRDFHVNCCHKLKYLFPTHVTRGLRKLERLTISSCDVLEALVHDYNGEINGKGEMIIFEELKYLSLRGLPKLVRLFPVDSVVELPQLVELAVNELPRITSIYPDNKNTSALQQALFNSQVADYT</sequence>
<reference evidence="9" key="1">
    <citation type="journal article" date="2017" name="Nature">
        <title>The sunflower genome provides insights into oil metabolism, flowering and Asterid evolution.</title>
        <authorList>
            <person name="Badouin H."/>
            <person name="Gouzy J."/>
            <person name="Grassa C.J."/>
            <person name="Murat F."/>
            <person name="Staton S.E."/>
            <person name="Cottret L."/>
            <person name="Lelandais-Briere C."/>
            <person name="Owens G.L."/>
            <person name="Carrere S."/>
            <person name="Mayjonade B."/>
            <person name="Legrand L."/>
            <person name="Gill N."/>
            <person name="Kane N.C."/>
            <person name="Bowers J.E."/>
            <person name="Hubner S."/>
            <person name="Bellec A."/>
            <person name="Berard A."/>
            <person name="Berges H."/>
            <person name="Blanchet N."/>
            <person name="Boniface M.C."/>
            <person name="Brunel D."/>
            <person name="Catrice O."/>
            <person name="Chaidir N."/>
            <person name="Claudel C."/>
            <person name="Donnadieu C."/>
            <person name="Faraut T."/>
            <person name="Fievet G."/>
            <person name="Helmstetter N."/>
            <person name="King M."/>
            <person name="Knapp S.J."/>
            <person name="Lai Z."/>
            <person name="Le Paslier M.C."/>
            <person name="Lippi Y."/>
            <person name="Lorenzon L."/>
            <person name="Mandel J.R."/>
            <person name="Marage G."/>
            <person name="Marchand G."/>
            <person name="Marquand E."/>
            <person name="Bret-Mestries E."/>
            <person name="Morien E."/>
            <person name="Nambeesan S."/>
            <person name="Nguyen T."/>
            <person name="Pegot-Espagnet P."/>
            <person name="Pouilly N."/>
            <person name="Raftis F."/>
            <person name="Sallet E."/>
            <person name="Schiex T."/>
            <person name="Thomas J."/>
            <person name="Vandecasteele C."/>
            <person name="Vares D."/>
            <person name="Vear F."/>
            <person name="Vautrin S."/>
            <person name="Crespi M."/>
            <person name="Mangin B."/>
            <person name="Burke J.M."/>
            <person name="Salse J."/>
            <person name="Munos S."/>
            <person name="Vincourt P."/>
            <person name="Rieseberg L.H."/>
            <person name="Langlade N.B."/>
        </authorList>
    </citation>
    <scope>NUCLEOTIDE SEQUENCE [LARGE SCALE GENOMIC DNA]</scope>
    <source>
        <strain evidence="9">cv. SF193</strain>
    </source>
</reference>
<dbReference type="InterPro" id="IPR050905">
    <property type="entry name" value="Plant_NBS-LRR"/>
</dbReference>
<dbReference type="GO" id="GO:0006952">
    <property type="term" value="P:defense response"/>
    <property type="evidence" value="ECO:0007669"/>
    <property type="project" value="UniProtKB-KW"/>
</dbReference>
<dbReference type="Pfam" id="PF23247">
    <property type="entry name" value="LRR_RPS2"/>
    <property type="match status" value="1"/>
</dbReference>
<feature type="domain" description="Disease resistance protein At4g27190-like leucine-rich repeats" evidence="7">
    <location>
        <begin position="729"/>
        <end position="850"/>
    </location>
</feature>
<feature type="compositionally biased region" description="Low complexity" evidence="5">
    <location>
        <begin position="121"/>
        <end position="133"/>
    </location>
</feature>
<keyword evidence="4" id="KW-0067">ATP-binding</keyword>
<dbReference type="Pfam" id="PF00931">
    <property type="entry name" value="NB-ARC"/>
    <property type="match status" value="1"/>
</dbReference>
<dbReference type="PANTHER" id="PTHR33463">
    <property type="entry name" value="NB-ARC DOMAIN-CONTAINING PROTEIN-RELATED"/>
    <property type="match status" value="1"/>
</dbReference>
<evidence type="ECO:0000256" key="4">
    <source>
        <dbReference type="ARBA" id="ARBA00022840"/>
    </source>
</evidence>
<dbReference type="InterPro" id="IPR057135">
    <property type="entry name" value="At4g27190-like_LRR"/>
</dbReference>
<dbReference type="AlphaFoldDB" id="A0A251VIK4"/>
<evidence type="ECO:0000259" key="6">
    <source>
        <dbReference type="Pfam" id="PF00931"/>
    </source>
</evidence>
<gene>
    <name evidence="8" type="ORF">HannXRQ_Chr02g0057201</name>
</gene>
<dbReference type="Gene3D" id="1.10.8.430">
    <property type="entry name" value="Helical domain of apoptotic protease-activating factors"/>
    <property type="match status" value="1"/>
</dbReference>
<evidence type="ECO:0000256" key="1">
    <source>
        <dbReference type="ARBA" id="ARBA00008894"/>
    </source>
</evidence>
<feature type="domain" description="NB-ARC" evidence="6">
    <location>
        <begin position="149"/>
        <end position="315"/>
    </location>
</feature>
<evidence type="ECO:0000313" key="8">
    <source>
        <dbReference type="EMBL" id="OTG35477.1"/>
    </source>
</evidence>
<protein>
    <submittedName>
        <fullName evidence="8">Putative NB-ARC</fullName>
    </submittedName>
</protein>
<accession>A0A251VIK4</accession>